<dbReference type="PANTHER" id="PTHR33639">
    <property type="entry name" value="THIOL-DISULFIDE OXIDOREDUCTASE DCC"/>
    <property type="match status" value="1"/>
</dbReference>
<dbReference type="EMBL" id="JAUSVF010000001">
    <property type="protein sequence ID" value="MDQ0319481.1"/>
    <property type="molecule type" value="Genomic_DNA"/>
</dbReference>
<gene>
    <name evidence="1" type="ORF">QO002_001619</name>
</gene>
<name>A0ABU0BMK4_9HYPH</name>
<evidence type="ECO:0000313" key="2">
    <source>
        <dbReference type="Proteomes" id="UP001230207"/>
    </source>
</evidence>
<dbReference type="Proteomes" id="UP001230207">
    <property type="component" value="Unassembled WGS sequence"/>
</dbReference>
<protein>
    <submittedName>
        <fullName evidence="1">DCC family thiol-disulfide oxidoreductase YuxK</fullName>
    </submittedName>
</protein>
<sequence length="157" mass="17848">MSKTGLAHGRMAYSYRDDSSVPAFDDTAPIIVFDGTCVFCSAWARFVLHHDRECRFRMLTAQSLLGTALYRHYGLDERDYETNLVITDGQIAMKSEAALAVLEKLGMPWALAGVLRIIPKRMRDWVYGHVARNRYRIAGRKAECMVPTAEQRSRFIG</sequence>
<evidence type="ECO:0000313" key="1">
    <source>
        <dbReference type="EMBL" id="MDQ0319481.1"/>
    </source>
</evidence>
<organism evidence="1 2">
    <name type="scientific">Pararhizobium capsulatum DSM 1112</name>
    <dbReference type="NCBI Taxonomy" id="1121113"/>
    <lineage>
        <taxon>Bacteria</taxon>
        <taxon>Pseudomonadati</taxon>
        <taxon>Pseudomonadota</taxon>
        <taxon>Alphaproteobacteria</taxon>
        <taxon>Hyphomicrobiales</taxon>
        <taxon>Rhizobiaceae</taxon>
        <taxon>Rhizobium/Agrobacterium group</taxon>
        <taxon>Pararhizobium</taxon>
    </lineage>
</organism>
<reference evidence="1 2" key="1">
    <citation type="submission" date="2023-07" db="EMBL/GenBank/DDBJ databases">
        <title>Genomic Encyclopedia of Type Strains, Phase IV (KMG-IV): sequencing the most valuable type-strain genomes for metagenomic binning, comparative biology and taxonomic classification.</title>
        <authorList>
            <person name="Goeker M."/>
        </authorList>
    </citation>
    <scope>NUCLEOTIDE SEQUENCE [LARGE SCALE GENOMIC DNA]</scope>
    <source>
        <strain evidence="1 2">DSM 1112</strain>
    </source>
</reference>
<dbReference type="RefSeq" id="WP_307228426.1">
    <property type="nucleotide sequence ID" value="NZ_JAUSVF010000001.1"/>
</dbReference>
<comment type="caution">
    <text evidence="1">The sequence shown here is derived from an EMBL/GenBank/DDBJ whole genome shotgun (WGS) entry which is preliminary data.</text>
</comment>
<dbReference type="InterPro" id="IPR007263">
    <property type="entry name" value="DCC1-like"/>
</dbReference>
<keyword evidence="2" id="KW-1185">Reference proteome</keyword>
<accession>A0ABU0BMK4</accession>
<proteinExistence type="predicted"/>
<dbReference type="Pfam" id="PF04134">
    <property type="entry name" value="DCC1-like"/>
    <property type="match status" value="1"/>
</dbReference>
<dbReference type="InterPro" id="IPR052927">
    <property type="entry name" value="DCC_oxidoreductase"/>
</dbReference>
<dbReference type="PANTHER" id="PTHR33639:SF2">
    <property type="entry name" value="DUF393 DOMAIN-CONTAINING PROTEIN"/>
    <property type="match status" value="1"/>
</dbReference>